<feature type="compositionally biased region" description="Polar residues" evidence="5">
    <location>
        <begin position="513"/>
        <end position="523"/>
    </location>
</feature>
<feature type="region of interest" description="Disordered" evidence="5">
    <location>
        <begin position="717"/>
        <end position="742"/>
    </location>
</feature>
<comment type="caution">
    <text evidence="7">The sequence shown here is derived from an EMBL/GenBank/DDBJ whole genome shotgun (WGS) entry which is preliminary data.</text>
</comment>
<dbReference type="GO" id="GO:0008270">
    <property type="term" value="F:zinc ion binding"/>
    <property type="evidence" value="ECO:0007669"/>
    <property type="project" value="UniProtKB-KW"/>
</dbReference>
<feature type="compositionally biased region" description="Polar residues" evidence="5">
    <location>
        <begin position="367"/>
        <end position="378"/>
    </location>
</feature>
<keyword evidence="8" id="KW-1185">Reference proteome</keyword>
<dbReference type="SMART" id="SM00249">
    <property type="entry name" value="PHD"/>
    <property type="match status" value="1"/>
</dbReference>
<evidence type="ECO:0000313" key="8">
    <source>
        <dbReference type="Proteomes" id="UP000191518"/>
    </source>
</evidence>
<protein>
    <recommendedName>
        <fullName evidence="6">PHD-type domain-containing protein</fullName>
    </recommendedName>
</protein>
<evidence type="ECO:0000259" key="6">
    <source>
        <dbReference type="PROSITE" id="PS50016"/>
    </source>
</evidence>
<accession>A0A1V6RX39</accession>
<evidence type="ECO:0000313" key="7">
    <source>
        <dbReference type="EMBL" id="OQE06148.1"/>
    </source>
</evidence>
<evidence type="ECO:0000256" key="2">
    <source>
        <dbReference type="ARBA" id="ARBA00022771"/>
    </source>
</evidence>
<feature type="region of interest" description="Disordered" evidence="5">
    <location>
        <begin position="314"/>
        <end position="338"/>
    </location>
</feature>
<keyword evidence="1" id="KW-0479">Metal-binding</keyword>
<feature type="compositionally biased region" description="Low complexity" evidence="5">
    <location>
        <begin position="639"/>
        <end position="652"/>
    </location>
</feature>
<dbReference type="SUPFAM" id="SSF57903">
    <property type="entry name" value="FYVE/PHD zinc finger"/>
    <property type="match status" value="1"/>
</dbReference>
<feature type="region of interest" description="Disordered" evidence="5">
    <location>
        <begin position="48"/>
        <end position="157"/>
    </location>
</feature>
<feature type="compositionally biased region" description="Polar residues" evidence="5">
    <location>
        <begin position="411"/>
        <end position="424"/>
    </location>
</feature>
<dbReference type="STRING" id="29845.A0A1V6RX39"/>
<dbReference type="AlphaFoldDB" id="A0A1V6RX39"/>
<dbReference type="PROSITE" id="PS01359">
    <property type="entry name" value="ZF_PHD_1"/>
    <property type="match status" value="1"/>
</dbReference>
<feature type="compositionally biased region" description="Polar residues" evidence="5">
    <location>
        <begin position="556"/>
        <end position="569"/>
    </location>
</feature>
<dbReference type="InterPro" id="IPR019786">
    <property type="entry name" value="Zinc_finger_PHD-type_CS"/>
</dbReference>
<feature type="compositionally biased region" description="Polar residues" evidence="5">
    <location>
        <begin position="600"/>
        <end position="620"/>
    </location>
</feature>
<dbReference type="InterPro" id="IPR001965">
    <property type="entry name" value="Znf_PHD"/>
</dbReference>
<dbReference type="PROSITE" id="PS50016">
    <property type="entry name" value="ZF_PHD_2"/>
    <property type="match status" value="1"/>
</dbReference>
<organism evidence="7 8">
    <name type="scientific">Penicillium vulpinum</name>
    <dbReference type="NCBI Taxonomy" id="29845"/>
    <lineage>
        <taxon>Eukaryota</taxon>
        <taxon>Fungi</taxon>
        <taxon>Dikarya</taxon>
        <taxon>Ascomycota</taxon>
        <taxon>Pezizomycotina</taxon>
        <taxon>Eurotiomycetes</taxon>
        <taxon>Eurotiomycetidae</taxon>
        <taxon>Eurotiales</taxon>
        <taxon>Aspergillaceae</taxon>
        <taxon>Penicillium</taxon>
    </lineage>
</organism>
<dbReference type="Pfam" id="PF20826">
    <property type="entry name" value="PHD_5"/>
    <property type="match status" value="1"/>
</dbReference>
<dbReference type="Proteomes" id="UP000191518">
    <property type="component" value="Unassembled WGS sequence"/>
</dbReference>
<name>A0A1V6RX39_9EURO</name>
<feature type="compositionally biased region" description="Polar residues" evidence="5">
    <location>
        <begin position="14"/>
        <end position="27"/>
    </location>
</feature>
<feature type="region of interest" description="Disordered" evidence="5">
    <location>
        <begin position="491"/>
        <end position="662"/>
    </location>
</feature>
<feature type="domain" description="PHD-type" evidence="6">
    <location>
        <begin position="662"/>
        <end position="711"/>
    </location>
</feature>
<feature type="compositionally biased region" description="Polar residues" evidence="5">
    <location>
        <begin position="66"/>
        <end position="78"/>
    </location>
</feature>
<dbReference type="InterPro" id="IPR019787">
    <property type="entry name" value="Znf_PHD-finger"/>
</dbReference>
<evidence type="ECO:0000256" key="4">
    <source>
        <dbReference type="PROSITE-ProRule" id="PRU00146"/>
    </source>
</evidence>
<keyword evidence="2 4" id="KW-0863">Zinc-finger</keyword>
<feature type="region of interest" description="Disordered" evidence="5">
    <location>
        <begin position="436"/>
        <end position="477"/>
    </location>
</feature>
<feature type="compositionally biased region" description="Basic and acidic residues" evidence="5">
    <location>
        <begin position="84"/>
        <end position="93"/>
    </location>
</feature>
<evidence type="ECO:0000256" key="1">
    <source>
        <dbReference type="ARBA" id="ARBA00022723"/>
    </source>
</evidence>
<feature type="compositionally biased region" description="Basic and acidic residues" evidence="5">
    <location>
        <begin position="315"/>
        <end position="326"/>
    </location>
</feature>
<gene>
    <name evidence="7" type="ORF">PENVUL_c019G06809</name>
</gene>
<keyword evidence="3" id="KW-0862">Zinc</keyword>
<dbReference type="Gene3D" id="3.30.40.10">
    <property type="entry name" value="Zinc/RING finger domain, C3HC4 (zinc finger)"/>
    <property type="match status" value="1"/>
</dbReference>
<dbReference type="EMBL" id="MDYP01000019">
    <property type="protein sequence ID" value="OQE06148.1"/>
    <property type="molecule type" value="Genomic_DNA"/>
</dbReference>
<feature type="compositionally biased region" description="Basic and acidic residues" evidence="5">
    <location>
        <begin position="493"/>
        <end position="507"/>
    </location>
</feature>
<sequence>MDSFMFSFSYPNGEPQTPTRTPNTFDSFHTPKLESSFFDPRVTWDTSDPYASSPELLRTPQKFGLGSSNPLKSHNGETTGYRGRTADQTDTARRIRSVKPLPSMSEDYPRTVGSAKSAASMQTPPPTSASRRKIPEIDQPDGHTLGATPGMGDHLETPSRLLRASPRMFGNLQSSPDLFQLASLDPTGSPFFPQQRLFWDHDLDNTASEIPLPSNGDHFNHRQTSAFTNTHHIPQLPATGGSIDLPDYGNCFGISVPQPTDAALFPAPFSTSPRLPVTKAEDPALFLSSPARRFGGPQLTPGKRSLRGIRQPYHHQAEESRREELIRAQAPNGQRYDPFTVFPSESEEEDEDYTPRGIRPVLTRSVTHNGLPNLSRPLSQAGGLMASTSGIRKSPCKGRSSPAKPMRTAPLTRSTSTATGSLARSSSVVLRIGRDGRAKAEMEPASEAPTGLTDPLTGIDLDGSTTESESDLAEFSEYPVLRRAQSSFSLYDGSRRPLSRSDSDSRPPSKGSYASTVGSSHSGRLSPWAGSSRGSGRATYRGSPDIKRTPKRHSSLLHSDSTYTRSSVASDLLPGEDGESGDAQSALRQVLKERGRGPRPSTNVLNNRLSRSSHTFTHLRSSPPRLGSDFDIHPRHNASPTTLTDPDLATPSTDRHSNPSNGTRCVCRSMDNGGHLMIQCESCTHWLHTRCVGLERANLPSVYVCVFCAQTTPSRQNRARTSYVPTGQAPPSPLAHKSFRFR</sequence>
<dbReference type="InterPro" id="IPR011011">
    <property type="entry name" value="Znf_FYVE_PHD"/>
</dbReference>
<reference evidence="8" key="1">
    <citation type="journal article" date="2017" name="Nat. Microbiol.">
        <title>Global analysis of biosynthetic gene clusters reveals vast potential of secondary metabolite production in Penicillium species.</title>
        <authorList>
            <person name="Nielsen J.C."/>
            <person name="Grijseels S."/>
            <person name="Prigent S."/>
            <person name="Ji B."/>
            <person name="Dainat J."/>
            <person name="Nielsen K.F."/>
            <person name="Frisvad J.C."/>
            <person name="Workman M."/>
            <person name="Nielsen J."/>
        </authorList>
    </citation>
    <scope>NUCLEOTIDE SEQUENCE [LARGE SCALE GENOMIC DNA]</scope>
    <source>
        <strain evidence="8">IBT 29486</strain>
    </source>
</reference>
<proteinExistence type="predicted"/>
<evidence type="ECO:0000256" key="5">
    <source>
        <dbReference type="SAM" id="MobiDB-lite"/>
    </source>
</evidence>
<dbReference type="InterPro" id="IPR013083">
    <property type="entry name" value="Znf_RING/FYVE/PHD"/>
</dbReference>
<feature type="region of interest" description="Disordered" evidence="5">
    <location>
        <begin position="1"/>
        <end position="33"/>
    </location>
</feature>
<evidence type="ECO:0000256" key="3">
    <source>
        <dbReference type="ARBA" id="ARBA00022833"/>
    </source>
</evidence>
<feature type="region of interest" description="Disordered" evidence="5">
    <location>
        <begin position="367"/>
        <end position="424"/>
    </location>
</feature>